<evidence type="ECO:0000313" key="2">
    <source>
        <dbReference type="EMBL" id="MBM7614915.1"/>
    </source>
</evidence>
<comment type="caution">
    <text evidence="2">The sequence shown here is derived from an EMBL/GenBank/DDBJ whole genome shotgun (WGS) entry which is preliminary data.</text>
</comment>
<dbReference type="InterPro" id="IPR038720">
    <property type="entry name" value="YprB_RNase_H-like_dom"/>
</dbReference>
<evidence type="ECO:0000313" key="3">
    <source>
        <dbReference type="Proteomes" id="UP001314796"/>
    </source>
</evidence>
<dbReference type="SUPFAM" id="SSF53098">
    <property type="entry name" value="Ribonuclease H-like"/>
    <property type="match status" value="1"/>
</dbReference>
<dbReference type="Gene3D" id="3.30.420.10">
    <property type="entry name" value="Ribonuclease H-like superfamily/Ribonuclease H"/>
    <property type="match status" value="1"/>
</dbReference>
<gene>
    <name evidence="2" type="ORF">JOC73_001434</name>
</gene>
<feature type="domain" description="YprB ribonuclease H-like" evidence="1">
    <location>
        <begin position="29"/>
        <end position="194"/>
    </location>
</feature>
<accession>A0ABS2NPN9</accession>
<evidence type="ECO:0000259" key="1">
    <source>
        <dbReference type="Pfam" id="PF13482"/>
    </source>
</evidence>
<dbReference type="InterPro" id="IPR012337">
    <property type="entry name" value="RNaseH-like_sf"/>
</dbReference>
<dbReference type="PANTHER" id="PTHR38462">
    <property type="entry name" value="EXONUCLEASE-LIKE PROTEIN"/>
    <property type="match status" value="1"/>
</dbReference>
<dbReference type="RefSeq" id="WP_204401581.1">
    <property type="nucleotide sequence ID" value="NZ_JAFBEE010000007.1"/>
</dbReference>
<dbReference type="PANTHER" id="PTHR38462:SF1">
    <property type="entry name" value="YPRB RIBONUCLEASE H-LIKE DOMAIN-CONTAINING PROTEIN"/>
    <property type="match status" value="1"/>
</dbReference>
<organism evidence="2 3">
    <name type="scientific">Alkaliphilus hydrothermalis</name>
    <dbReference type="NCBI Taxonomy" id="1482730"/>
    <lineage>
        <taxon>Bacteria</taxon>
        <taxon>Bacillati</taxon>
        <taxon>Bacillota</taxon>
        <taxon>Clostridia</taxon>
        <taxon>Peptostreptococcales</taxon>
        <taxon>Natronincolaceae</taxon>
        <taxon>Alkaliphilus</taxon>
    </lineage>
</organism>
<protein>
    <submittedName>
        <fullName evidence="2">Uncharacterized protein YprB with RNaseH-like and TPR domain</fullName>
    </submittedName>
</protein>
<keyword evidence="3" id="KW-1185">Reference proteome</keyword>
<name>A0ABS2NPN9_9FIRM</name>
<dbReference type="Pfam" id="PF13482">
    <property type="entry name" value="RNase_H_2"/>
    <property type="match status" value="1"/>
</dbReference>
<proteinExistence type="predicted"/>
<dbReference type="InterPro" id="IPR036397">
    <property type="entry name" value="RNaseH_sf"/>
</dbReference>
<dbReference type="Proteomes" id="UP001314796">
    <property type="component" value="Unassembled WGS sequence"/>
</dbReference>
<dbReference type="EMBL" id="JAFBEE010000007">
    <property type="protein sequence ID" value="MBM7614915.1"/>
    <property type="molecule type" value="Genomic_DNA"/>
</dbReference>
<sequence>MKVKSYTINESFPMPSFYRRVLEENKFCIVDIETTGLSSKYHNVILIGLLYPKKKNETVITQIFAENPREEKEVLLYFANEMNKFDFLITYNGVAFDYPFLRERFRKYNIPWCHDDINHFDLFYYLKKYKSQLTLENLKLKTVERFMGIHRQDTISGKDSVDLYKAYVAHPTPALEKTILLHNYEDIYYLAKVAGIFDYFPNIIEHLSRSFLTLNRGGYSFNLSYYPHDISIKKNSLHISGKTTKLRDLSEEIHYTPCYNFIWSPNDGLFHLEIPLLKTILPSKEKFYYLNLNDFQPSFDATSILYQWEGIVHQHLMKLDLSCPEGLSATISLLNSLFHHLLDESVANKNG</sequence>
<reference evidence="2 3" key="1">
    <citation type="submission" date="2021-01" db="EMBL/GenBank/DDBJ databases">
        <title>Genomic Encyclopedia of Type Strains, Phase IV (KMG-IV): sequencing the most valuable type-strain genomes for metagenomic binning, comparative biology and taxonomic classification.</title>
        <authorList>
            <person name="Goeker M."/>
        </authorList>
    </citation>
    <scope>NUCLEOTIDE SEQUENCE [LARGE SCALE GENOMIC DNA]</scope>
    <source>
        <strain evidence="2 3">DSM 25890</strain>
    </source>
</reference>